<dbReference type="RefSeq" id="WP_120058997.1">
    <property type="nucleotide sequence ID" value="NZ_QYRP01000002.1"/>
</dbReference>
<evidence type="ECO:0000313" key="3">
    <source>
        <dbReference type="Proteomes" id="UP000276542"/>
    </source>
</evidence>
<feature type="compositionally biased region" description="Basic and acidic residues" evidence="1">
    <location>
        <begin position="108"/>
        <end position="122"/>
    </location>
</feature>
<sequence>MGLLGRLLGRDHDGHDHEGHDHEGGHGEHHLVVVRIPADPANPFAAVAYSGPVSDFLATTGLGEMLSAAAGAQHHKGPGGTPFVQLDLALHDVSDKALGRLIGELERLGAPEGSRLRTEHGEPVPFGNLS</sequence>
<feature type="region of interest" description="Disordered" evidence="1">
    <location>
        <begin position="108"/>
        <end position="130"/>
    </location>
</feature>
<dbReference type="Proteomes" id="UP000276542">
    <property type="component" value="Unassembled WGS sequence"/>
</dbReference>
<protein>
    <submittedName>
        <fullName evidence="2">Uncharacterized protein</fullName>
    </submittedName>
</protein>
<proteinExistence type="predicted"/>
<dbReference type="OrthoDB" id="9884754at2"/>
<gene>
    <name evidence="2" type="ORF">D4739_01765</name>
</gene>
<name>A0A3A5HAJ9_9ACTN</name>
<evidence type="ECO:0000313" key="2">
    <source>
        <dbReference type="EMBL" id="RJS45094.1"/>
    </source>
</evidence>
<comment type="caution">
    <text evidence="2">The sequence shown here is derived from an EMBL/GenBank/DDBJ whole genome shotgun (WGS) entry which is preliminary data.</text>
</comment>
<evidence type="ECO:0000256" key="1">
    <source>
        <dbReference type="SAM" id="MobiDB-lite"/>
    </source>
</evidence>
<reference evidence="3" key="1">
    <citation type="submission" date="2018-09" db="EMBL/GenBank/DDBJ databases">
        <authorList>
            <person name="Zhu H."/>
        </authorList>
    </citation>
    <scope>NUCLEOTIDE SEQUENCE [LARGE SCALE GENOMIC DNA]</scope>
    <source>
        <strain evidence="3">K1W22B-1</strain>
    </source>
</reference>
<organism evidence="2 3">
    <name type="scientific">Nocardioides cavernaquae</name>
    <dbReference type="NCBI Taxonomy" id="2321396"/>
    <lineage>
        <taxon>Bacteria</taxon>
        <taxon>Bacillati</taxon>
        <taxon>Actinomycetota</taxon>
        <taxon>Actinomycetes</taxon>
        <taxon>Propionibacteriales</taxon>
        <taxon>Nocardioidaceae</taxon>
        <taxon>Nocardioides</taxon>
    </lineage>
</organism>
<dbReference type="AlphaFoldDB" id="A0A3A5HAJ9"/>
<dbReference type="EMBL" id="QYRP01000002">
    <property type="protein sequence ID" value="RJS45094.1"/>
    <property type="molecule type" value="Genomic_DNA"/>
</dbReference>
<accession>A0A3A5HAJ9</accession>
<keyword evidence="3" id="KW-1185">Reference proteome</keyword>